<gene>
    <name evidence="13" type="ordered locus">PCC7424_3607</name>
</gene>
<dbReference type="OrthoDB" id="9771372at2"/>
<evidence type="ECO:0000256" key="8">
    <source>
        <dbReference type="ARBA" id="ARBA00023136"/>
    </source>
</evidence>
<dbReference type="eggNOG" id="COG0348">
    <property type="taxonomic scope" value="Bacteria"/>
</dbReference>
<evidence type="ECO:0000313" key="13">
    <source>
        <dbReference type="EMBL" id="ACK71995.1"/>
    </source>
</evidence>
<dbReference type="GO" id="GO:0051536">
    <property type="term" value="F:iron-sulfur cluster binding"/>
    <property type="evidence" value="ECO:0007669"/>
    <property type="project" value="UniProtKB-KW"/>
</dbReference>
<evidence type="ECO:0000259" key="11">
    <source>
        <dbReference type="PROSITE" id="PS50045"/>
    </source>
</evidence>
<dbReference type="Pfam" id="PF25601">
    <property type="entry name" value="AAA_lid_14"/>
    <property type="match status" value="1"/>
</dbReference>
<dbReference type="GO" id="GO:0046872">
    <property type="term" value="F:metal ion binding"/>
    <property type="evidence" value="ECO:0007669"/>
    <property type="project" value="UniProtKB-KW"/>
</dbReference>
<dbReference type="CDD" id="cd00038">
    <property type="entry name" value="CAP_ED"/>
    <property type="match status" value="1"/>
</dbReference>
<evidence type="ECO:0000259" key="12">
    <source>
        <dbReference type="PROSITE" id="PS51379"/>
    </source>
</evidence>
<dbReference type="GO" id="GO:0005524">
    <property type="term" value="F:ATP binding"/>
    <property type="evidence" value="ECO:0007669"/>
    <property type="project" value="InterPro"/>
</dbReference>
<dbReference type="AlphaFoldDB" id="B7KGR8"/>
<dbReference type="SUPFAM" id="SSF54862">
    <property type="entry name" value="4Fe-4S ferredoxins"/>
    <property type="match status" value="1"/>
</dbReference>
<dbReference type="RefSeq" id="WP_015955588.1">
    <property type="nucleotide sequence ID" value="NC_011729.1"/>
</dbReference>
<dbReference type="SUPFAM" id="SSF52540">
    <property type="entry name" value="P-loop containing nucleoside triphosphate hydrolases"/>
    <property type="match status" value="1"/>
</dbReference>
<feature type="transmembrane region" description="Helical" evidence="9">
    <location>
        <begin position="820"/>
        <end position="838"/>
    </location>
</feature>
<feature type="domain" description="4Fe-4S ferredoxin-type" evidence="12">
    <location>
        <begin position="617"/>
        <end position="647"/>
    </location>
</feature>
<dbReference type="PROSITE" id="PS00198">
    <property type="entry name" value="4FE4S_FER_1"/>
    <property type="match status" value="1"/>
</dbReference>
<feature type="transmembrane region" description="Helical" evidence="9">
    <location>
        <begin position="459"/>
        <end position="483"/>
    </location>
</feature>
<dbReference type="InterPro" id="IPR027417">
    <property type="entry name" value="P-loop_NTPase"/>
</dbReference>
<keyword evidence="2" id="KW-1003">Cell membrane</keyword>
<dbReference type="Gene3D" id="1.10.8.60">
    <property type="match status" value="1"/>
</dbReference>
<name>B7KGR8_GLOC7</name>
<keyword evidence="7" id="KW-0411">Iron-sulfur</keyword>
<dbReference type="InterPro" id="IPR017900">
    <property type="entry name" value="4Fe4S_Fe_S_CS"/>
</dbReference>
<dbReference type="GO" id="GO:0005886">
    <property type="term" value="C:plasma membrane"/>
    <property type="evidence" value="ECO:0007669"/>
    <property type="project" value="UniProtKB-SubCell"/>
</dbReference>
<dbReference type="InterPro" id="IPR018490">
    <property type="entry name" value="cNMP-bd_dom_sf"/>
</dbReference>
<dbReference type="CDD" id="cd00009">
    <property type="entry name" value="AAA"/>
    <property type="match status" value="1"/>
</dbReference>
<feature type="transmembrane region" description="Helical" evidence="9">
    <location>
        <begin position="420"/>
        <end position="439"/>
    </location>
</feature>
<keyword evidence="9" id="KW-1133">Transmembrane helix</keyword>
<reference evidence="14" key="1">
    <citation type="journal article" date="2011" name="MBio">
        <title>Novel metabolic attributes of the genus Cyanothece, comprising a group of unicellular nitrogen-fixing Cyanobacteria.</title>
        <authorList>
            <person name="Bandyopadhyay A."/>
            <person name="Elvitigala T."/>
            <person name="Welsh E."/>
            <person name="Stockel J."/>
            <person name="Liberton M."/>
            <person name="Min H."/>
            <person name="Sherman L.A."/>
            <person name="Pakrasi H.B."/>
        </authorList>
    </citation>
    <scope>NUCLEOTIDE SEQUENCE [LARGE SCALE GENOMIC DNA]</scope>
    <source>
        <strain evidence="14">PCC 7424</strain>
    </source>
</reference>
<dbReference type="InterPro" id="IPR002078">
    <property type="entry name" value="Sigma_54_int"/>
</dbReference>
<feature type="transmembrane region" description="Helical" evidence="9">
    <location>
        <begin position="740"/>
        <end position="759"/>
    </location>
</feature>
<keyword evidence="8 9" id="KW-0472">Membrane</keyword>
<evidence type="ECO:0000256" key="5">
    <source>
        <dbReference type="ARBA" id="ARBA00022840"/>
    </source>
</evidence>
<evidence type="ECO:0000256" key="7">
    <source>
        <dbReference type="ARBA" id="ARBA00023014"/>
    </source>
</evidence>
<dbReference type="InterPro" id="IPR052378">
    <property type="entry name" value="NosR_regulator"/>
</dbReference>
<evidence type="ECO:0000256" key="4">
    <source>
        <dbReference type="ARBA" id="ARBA00022741"/>
    </source>
</evidence>
<dbReference type="SMART" id="SM00100">
    <property type="entry name" value="cNMP"/>
    <property type="match status" value="1"/>
</dbReference>
<feature type="transmembrane region" description="Helical" evidence="9">
    <location>
        <begin position="662"/>
        <end position="679"/>
    </location>
</feature>
<dbReference type="Pfam" id="PF12801">
    <property type="entry name" value="Fer4_5"/>
    <property type="match status" value="2"/>
</dbReference>
<dbReference type="PANTHER" id="PTHR30224">
    <property type="entry name" value="ELECTRON TRANSPORT PROTEIN"/>
    <property type="match status" value="1"/>
</dbReference>
<dbReference type="PROSITE" id="PS51379">
    <property type="entry name" value="4FE4S_FER_2"/>
    <property type="match status" value="1"/>
</dbReference>
<sequence>MSASGIVTWLQERTALNLCPQDLLEAIAAHLESRTIPIYQNLVNEDSTPDGLYILRSGYLESHSRRLTPLGLLPGSLINLQALILDQRVQETIITLSESEFWFINATDFKKIIAQYPQIPQLFSQQLAKTVEQLSSQLNFEQERQTLLRPYLVSKAKRGVIGKSRYAVRLRTQIKQASQTREPVLIFGEPGLEKDNIAALIHFGSPSRKEPIIKIDCSKIQSSGADLFGRTGGKMGLIEAVDRGTLILNNIQELAPELNSAIRELIQDKTYTPVSRPGEFIAPKKASQARIIILSEQTRPEIDSLVKTIIKVPPLRVRKADIDEWLNYYLTLICRAKGINKPQVTPEAIRRLQAYDFPNNLRELESLAQRAIIQLQGTNTITEEIIWPSDGKKKQFRVNLLNFYPHLRRFLRSPWYPDKINYGFTVTVFALVVAILFLGPQTRGENFALNLFWAWWWPLVLIGFPFVGRLWCAICPFMIYGEITQKLSLWLFPRSLKKWPRKTAEQWGGWFLFGLFALILIWEELWNLENTAYLSACLLLLITAGAMIFSAIFERRFWCRYLCPIGGMNGMFAKLSITELRAQQGTCSAECTTYQCYKGGPQKGEGQATDGCPLYSHPAQLEDNRDCVLCMTCLKACPHRSVEFNLRPPGIELWTSHSPRSYEVALMFLLLGAVFLHHLPQLQTLLSTQFNLTQFWTHLGLSVAVLTLPAMIPIVAYKLVEISFNPMSALKPRPFIELAYGYLPLVLAGNLAHYLRLGLGEAGKILPVGFATFGLNGSMMPILVAHPAVIAFLQGTVLLLGMILSIILTQKIARKPFTSLLFQHFSTLFLGICLWKITVGY</sequence>
<dbReference type="HOGENOM" id="CLU_017386_0_0_3"/>
<keyword evidence="9" id="KW-0812">Transmembrane</keyword>
<dbReference type="eggNOG" id="COG1221">
    <property type="taxonomic scope" value="Bacteria"/>
</dbReference>
<dbReference type="Proteomes" id="UP000002384">
    <property type="component" value="Chromosome"/>
</dbReference>
<feature type="transmembrane region" description="Helical" evidence="9">
    <location>
        <begin position="699"/>
        <end position="720"/>
    </location>
</feature>
<dbReference type="PROSITE" id="PS50042">
    <property type="entry name" value="CNMP_BINDING_3"/>
    <property type="match status" value="1"/>
</dbReference>
<feature type="transmembrane region" description="Helical" evidence="9">
    <location>
        <begin position="779"/>
        <end position="808"/>
    </location>
</feature>
<evidence type="ECO:0000256" key="1">
    <source>
        <dbReference type="ARBA" id="ARBA00004236"/>
    </source>
</evidence>
<dbReference type="PROSITE" id="PS50045">
    <property type="entry name" value="SIGMA54_INTERACT_4"/>
    <property type="match status" value="1"/>
</dbReference>
<keyword evidence="5" id="KW-0067">ATP-binding</keyword>
<feature type="transmembrane region" description="Helical" evidence="9">
    <location>
        <begin position="504"/>
        <end position="521"/>
    </location>
</feature>
<dbReference type="GO" id="GO:0006355">
    <property type="term" value="P:regulation of DNA-templated transcription"/>
    <property type="evidence" value="ECO:0007669"/>
    <property type="project" value="InterPro"/>
</dbReference>
<dbReference type="InterPro" id="IPR017896">
    <property type="entry name" value="4Fe4S_Fe-S-bd"/>
</dbReference>
<keyword evidence="14" id="KW-1185">Reference proteome</keyword>
<dbReference type="InterPro" id="IPR000595">
    <property type="entry name" value="cNMP-bd_dom"/>
</dbReference>
<dbReference type="PANTHER" id="PTHR30224:SF4">
    <property type="entry name" value="ELECTRON TRANSPORT PROTEIN YCCM-RELATED"/>
    <property type="match status" value="1"/>
</dbReference>
<dbReference type="STRING" id="65393.PCC7424_3607"/>
<dbReference type="InterPro" id="IPR058031">
    <property type="entry name" value="AAA_lid_NorR"/>
</dbReference>
<feature type="domain" description="Cyclic nucleotide-binding" evidence="10">
    <location>
        <begin position="15"/>
        <end position="130"/>
    </location>
</feature>
<evidence type="ECO:0000313" key="14">
    <source>
        <dbReference type="Proteomes" id="UP000002384"/>
    </source>
</evidence>
<evidence type="ECO:0000259" key="10">
    <source>
        <dbReference type="PROSITE" id="PS50042"/>
    </source>
</evidence>
<accession>B7KGR8</accession>
<keyword evidence="4" id="KW-0547">Nucleotide-binding</keyword>
<feature type="transmembrane region" description="Helical" evidence="9">
    <location>
        <begin position="533"/>
        <end position="553"/>
    </location>
</feature>
<dbReference type="Gene3D" id="3.40.50.300">
    <property type="entry name" value="P-loop containing nucleotide triphosphate hydrolases"/>
    <property type="match status" value="1"/>
</dbReference>
<proteinExistence type="predicted"/>
<evidence type="ECO:0000256" key="2">
    <source>
        <dbReference type="ARBA" id="ARBA00022475"/>
    </source>
</evidence>
<dbReference type="InterPro" id="IPR014710">
    <property type="entry name" value="RmlC-like_jellyroll"/>
</dbReference>
<organism evidence="13 14">
    <name type="scientific">Gloeothece citriformis (strain PCC 7424)</name>
    <name type="common">Cyanothece sp. (strain PCC 7424)</name>
    <dbReference type="NCBI Taxonomy" id="65393"/>
    <lineage>
        <taxon>Bacteria</taxon>
        <taxon>Bacillati</taxon>
        <taxon>Cyanobacteriota</taxon>
        <taxon>Cyanophyceae</taxon>
        <taxon>Oscillatoriophycideae</taxon>
        <taxon>Chroococcales</taxon>
        <taxon>Aphanothecaceae</taxon>
        <taxon>Gloeothece</taxon>
        <taxon>Gloeothece citriformis</taxon>
    </lineage>
</organism>
<dbReference type="Pfam" id="PF00158">
    <property type="entry name" value="Sigma54_activat"/>
    <property type="match status" value="1"/>
</dbReference>
<dbReference type="Gene3D" id="2.60.120.10">
    <property type="entry name" value="Jelly Rolls"/>
    <property type="match status" value="1"/>
</dbReference>
<evidence type="ECO:0000256" key="9">
    <source>
        <dbReference type="SAM" id="Phobius"/>
    </source>
</evidence>
<evidence type="ECO:0000256" key="3">
    <source>
        <dbReference type="ARBA" id="ARBA00022723"/>
    </source>
</evidence>
<keyword evidence="3" id="KW-0479">Metal-binding</keyword>
<comment type="subcellular location">
    <subcellularLocation>
        <location evidence="1">Cell membrane</location>
    </subcellularLocation>
</comment>
<dbReference type="EMBL" id="CP001291">
    <property type="protein sequence ID" value="ACK71995.1"/>
    <property type="molecule type" value="Genomic_DNA"/>
</dbReference>
<dbReference type="SUPFAM" id="SSF51206">
    <property type="entry name" value="cAMP-binding domain-like"/>
    <property type="match status" value="1"/>
</dbReference>
<dbReference type="Pfam" id="PF00027">
    <property type="entry name" value="cNMP_binding"/>
    <property type="match status" value="1"/>
</dbReference>
<evidence type="ECO:0000256" key="6">
    <source>
        <dbReference type="ARBA" id="ARBA00023004"/>
    </source>
</evidence>
<protein>
    <submittedName>
        <fullName evidence="13">Cyclic nucleotide-binding protein</fullName>
    </submittedName>
</protein>
<dbReference type="KEGG" id="cyc:PCC7424_3607"/>
<keyword evidence="6" id="KW-0408">Iron</keyword>
<feature type="domain" description="Sigma-54 factor interaction" evidence="11">
    <location>
        <begin position="160"/>
        <end position="373"/>
    </location>
</feature>